<accession>A0A5C3NSJ6</accession>
<reference evidence="2 3" key="1">
    <citation type="journal article" date="2019" name="Nat. Ecol. Evol.">
        <title>Megaphylogeny resolves global patterns of mushroom evolution.</title>
        <authorList>
            <person name="Varga T."/>
            <person name="Krizsan K."/>
            <person name="Foldi C."/>
            <person name="Dima B."/>
            <person name="Sanchez-Garcia M."/>
            <person name="Sanchez-Ramirez S."/>
            <person name="Szollosi G.J."/>
            <person name="Szarkandi J.G."/>
            <person name="Papp V."/>
            <person name="Albert L."/>
            <person name="Andreopoulos W."/>
            <person name="Angelini C."/>
            <person name="Antonin V."/>
            <person name="Barry K.W."/>
            <person name="Bougher N.L."/>
            <person name="Buchanan P."/>
            <person name="Buyck B."/>
            <person name="Bense V."/>
            <person name="Catcheside P."/>
            <person name="Chovatia M."/>
            <person name="Cooper J."/>
            <person name="Damon W."/>
            <person name="Desjardin D."/>
            <person name="Finy P."/>
            <person name="Geml J."/>
            <person name="Haridas S."/>
            <person name="Hughes K."/>
            <person name="Justo A."/>
            <person name="Karasinski D."/>
            <person name="Kautmanova I."/>
            <person name="Kiss B."/>
            <person name="Kocsube S."/>
            <person name="Kotiranta H."/>
            <person name="LaButti K.M."/>
            <person name="Lechner B.E."/>
            <person name="Liimatainen K."/>
            <person name="Lipzen A."/>
            <person name="Lukacs Z."/>
            <person name="Mihaltcheva S."/>
            <person name="Morgado L.N."/>
            <person name="Niskanen T."/>
            <person name="Noordeloos M.E."/>
            <person name="Ohm R.A."/>
            <person name="Ortiz-Santana B."/>
            <person name="Ovrebo C."/>
            <person name="Racz N."/>
            <person name="Riley R."/>
            <person name="Savchenko A."/>
            <person name="Shiryaev A."/>
            <person name="Soop K."/>
            <person name="Spirin V."/>
            <person name="Szebenyi C."/>
            <person name="Tomsovsky M."/>
            <person name="Tulloss R.E."/>
            <person name="Uehling J."/>
            <person name="Grigoriev I.V."/>
            <person name="Vagvolgyi C."/>
            <person name="Papp T."/>
            <person name="Martin F.M."/>
            <person name="Miettinen O."/>
            <person name="Hibbett D.S."/>
            <person name="Nagy L.G."/>
        </authorList>
    </citation>
    <scope>NUCLEOTIDE SEQUENCE [LARGE SCALE GENOMIC DNA]</scope>
    <source>
        <strain evidence="2 3">HHB13444</strain>
    </source>
</reference>
<gene>
    <name evidence="2" type="ORF">K466DRAFT_459428</name>
</gene>
<dbReference type="STRING" id="1314778.A0A5C3NSJ6"/>
<feature type="non-terminal residue" evidence="2">
    <location>
        <position position="115"/>
    </location>
</feature>
<protein>
    <submittedName>
        <fullName evidence="2">Uncharacterized protein</fullName>
    </submittedName>
</protein>
<dbReference type="InParanoid" id="A0A5C3NSJ6"/>
<dbReference type="Proteomes" id="UP000308197">
    <property type="component" value="Unassembled WGS sequence"/>
</dbReference>
<name>A0A5C3NSJ6_9APHY</name>
<dbReference type="AlphaFoldDB" id="A0A5C3NSJ6"/>
<keyword evidence="3" id="KW-1185">Reference proteome</keyword>
<evidence type="ECO:0000256" key="1">
    <source>
        <dbReference type="SAM" id="MobiDB-lite"/>
    </source>
</evidence>
<proteinExistence type="predicted"/>
<feature type="region of interest" description="Disordered" evidence="1">
    <location>
        <begin position="92"/>
        <end position="115"/>
    </location>
</feature>
<dbReference type="EMBL" id="ML211879">
    <property type="protein sequence ID" value="TFK79972.1"/>
    <property type="molecule type" value="Genomic_DNA"/>
</dbReference>
<feature type="compositionally biased region" description="Polar residues" evidence="1">
    <location>
        <begin position="92"/>
        <end position="101"/>
    </location>
</feature>
<sequence length="115" mass="13072">MVRPTWTTDEQAAWLSERKKAFADAQASSTTRAFLSAVTEAFLAKWPLADPTVEELADAGNKVEVAKDNKRTKLRNQLEWWFRNRARANASGRTNASTAVLNLTRRRTQPLHPYQ</sequence>
<evidence type="ECO:0000313" key="2">
    <source>
        <dbReference type="EMBL" id="TFK79972.1"/>
    </source>
</evidence>
<evidence type="ECO:0000313" key="3">
    <source>
        <dbReference type="Proteomes" id="UP000308197"/>
    </source>
</evidence>
<organism evidence="2 3">
    <name type="scientific">Polyporus arcularius HHB13444</name>
    <dbReference type="NCBI Taxonomy" id="1314778"/>
    <lineage>
        <taxon>Eukaryota</taxon>
        <taxon>Fungi</taxon>
        <taxon>Dikarya</taxon>
        <taxon>Basidiomycota</taxon>
        <taxon>Agaricomycotina</taxon>
        <taxon>Agaricomycetes</taxon>
        <taxon>Polyporales</taxon>
        <taxon>Polyporaceae</taxon>
        <taxon>Polyporus</taxon>
    </lineage>
</organism>